<evidence type="ECO:0000256" key="2">
    <source>
        <dbReference type="SAM" id="Phobius"/>
    </source>
</evidence>
<dbReference type="RefSeq" id="WP_089859345.1">
    <property type="nucleotide sequence ID" value="NZ_FNDW01000009.1"/>
</dbReference>
<keyword evidence="2" id="KW-0472">Membrane</keyword>
<keyword evidence="2" id="KW-0812">Transmembrane</keyword>
<dbReference type="InterPro" id="IPR018392">
    <property type="entry name" value="LysM"/>
</dbReference>
<dbReference type="OrthoDB" id="8248741at2"/>
<evidence type="ECO:0000256" key="1">
    <source>
        <dbReference type="SAM" id="MobiDB-lite"/>
    </source>
</evidence>
<dbReference type="SMART" id="SM00257">
    <property type="entry name" value="LysM"/>
    <property type="match status" value="3"/>
</dbReference>
<protein>
    <recommendedName>
        <fullName evidence="3">LysM domain-containing protein</fullName>
    </recommendedName>
</protein>
<evidence type="ECO:0000313" key="5">
    <source>
        <dbReference type="Proteomes" id="UP000198869"/>
    </source>
</evidence>
<dbReference type="Gene3D" id="3.10.350.10">
    <property type="entry name" value="LysM domain"/>
    <property type="match status" value="1"/>
</dbReference>
<name>A0A1G8L818_9FLAO</name>
<keyword evidence="5" id="KW-1185">Reference proteome</keyword>
<feature type="region of interest" description="Disordered" evidence="1">
    <location>
        <begin position="2396"/>
        <end position="2415"/>
    </location>
</feature>
<feature type="transmembrane region" description="Helical" evidence="2">
    <location>
        <begin position="1058"/>
        <end position="1078"/>
    </location>
</feature>
<gene>
    <name evidence="4" type="ORF">SAMN05421846_10910</name>
</gene>
<dbReference type="EMBL" id="FNDW01000009">
    <property type="protein sequence ID" value="SDI51798.1"/>
    <property type="molecule type" value="Genomic_DNA"/>
</dbReference>
<evidence type="ECO:0000313" key="4">
    <source>
        <dbReference type="EMBL" id="SDI51798.1"/>
    </source>
</evidence>
<organism evidence="4 5">
    <name type="scientific">Chryseobacterium taeanense</name>
    <dbReference type="NCBI Taxonomy" id="311334"/>
    <lineage>
        <taxon>Bacteria</taxon>
        <taxon>Pseudomonadati</taxon>
        <taxon>Bacteroidota</taxon>
        <taxon>Flavobacteriia</taxon>
        <taxon>Flavobacteriales</taxon>
        <taxon>Weeksellaceae</taxon>
        <taxon>Chryseobacterium group</taxon>
        <taxon>Chryseobacterium</taxon>
    </lineage>
</organism>
<sequence length="3633" mass="398137">MSLSNLVTTFKSQAAANNGEITINATSFTDSGLIPPAGLDDLLSKSYQLPDGSFLLIDTSGTSIPEPVGNTLTISNATAAILNVEKANTSVTLIVTANEANEVQFTIQINLSNWKFATSWQYMTGGVFDNFPYTSPSFIFSTQDVAIFNWQQKNISLTEGQNFAAFITLTQWLQPVVNFFTSWSSSTKLALVGSIDPSQVNNEDIIYPDIDLFVPVDATLISLGFLKVSNPGVGFQIKTEEETVTTDPEDEGEALRLEYEPIDGLTPTEGETQKVQTPILYFKLLLEAGDSIVLNFSAAVESESSSFTLNVDSEPDKPLTPLNLFGLMAGQNWFQNIPPTLQQYLNSIAFKGFNTCLDFSNGLNITSVSAFVGSNGAWTLFDDFVIEQFDVNWVIIDPGSTNSQSLYFSAHVNFFPTIFVGGFDVEITSDLTLSAAFAGSVTFNNLLSAITAGAITIPENLLLVEFTAFGINMDINSKYYEFYANANIDLNFITNVSVTDGTLRLTSSSPASGTGPSIFTAQVSGLFAIGQLQLNTDVNYNSSDGWDLSLAMPEGSNLNLGELIKQLFQAINLPTSFLPDSLSITQFSLDATIPSGTGESSYEVKGGLQWIFTFPIINQPINIIANLWLKYEAASNDSTTGKYSGGVLGSITLEYFNATVDISYNFEDNNQQLAITWEGFTAMYDVSGQSRTIVFSIKNWTLGGLITSFMKMLFNPTFELDAPWDILNKISLDGFSVTYNLDTKDIKVTYKLPKTLDLIFININGINLTKNQKGVFITFDGNSVVPSINESNLFKPESGGQDIQKMPEVPGQGTQYFDLRLLAMGQHVELVNPAQYNSIKDVTKAMQEAFTEPSPGTVPIGPGSGNTLLQFNEDSNWLIATNFGVLNAGTKDKPVWTLDMQVVFNDPNLYGLRIAMAGGKAKVFEGLDFEIMYKKISESIGVYQMDLTLPNALRYLQFGAVNITLPSIGVEIYTNGDFTVDIGFPYNMDFSRSFTLQAIVPPGIPAMGSGGIYFGKLSSATTNKVPKTNYGNFNPVIVFGIGLQVGVGYSVNYGLLSAGFSVTMFGVIEGVIAAYYPYSGTLQESNKEQVETSYYYYLQGTIGIIGKLYGSIDFGIISASVNITVMVYAQATFEAYNKIPLAIVASVDVRVSAKLNLGIFSITIHFSFTAKIRFDLTIGTDQTAQAPWNNNLSAPNAASRISSPAAEFRIAPARQATPLDGAKPVYFVAIDSFETTEQTASDAMVIRRSPNMPINYSSVLTEDSSDVQPTLNLYFVPHLTVAGPENGNLKDQTAQYVATLFIDAPDPSGDSNGATTSFEYLCSDFFSWLVLNYIDHTPSQSSRAEVETEGISKADLDALIAFLSSEENPFPIPTNDLLSFLQNSFQALNVQVLQEDLTAAAIFPMFFDLELKVPDIGLDIQFNNYNMATQEYLSAVKEWFNELAVKMQEETASTARFATLADPQEWSMSTFVFEDYFVLIGKQLAGYASDAMDNFTYRLSNGNSLAAMVNWANSISVDGTSNKVNVQDIATANQTHPLNGNSPVAITGVMYNILDGDTFTSVASIYAITATMLITENADVPGLLAPQTVTYNGNTYNVQSTDTINEVATGLKTTLSDLAADSNFQNTAILTTGNWLIIGAAIYTAKNEDTFNSISTIIYNNLDVSALLMQNQITPGLFIAGNSFEYNSIKYVIVPGDTLTSMATAISALAGTTVTPQDLAGNAQVQAQQVQPLGQVLIQPFIHTTAEFTDAANADTLDTLAQQYNTTAALLATNYANQQQNNFFYNGEGFTNANIPGLQYLTVGSILEYFADNNSYGQLSGMASRYQLHGMRLPTDLPGLTLSEGSPCTGNNCALYALTGQEFALPATIPADFSIQLINNSLSWLQFNGKSMQEEGGNILDIQLTPEDINQINTLLSYAQTNGIKPDVLELAPMQPFNLQPVQYTFQTTTKWQTSGALNLPYGSPGGQSNVSPLIWHFPSGLLNQLALPKEEGSAFSIQIGQYDAAKGVMDYWPSSYYGWSTMVDIELKLLDTDSTAPVNAYSYELLGAGEAGANILQRLLLALDPKSANNNLDKIVDIQWLYEGSDGLLSVGMEHMKTFIVQANLSTETNPDTPAMRMMALEVTEEAPNTGILNSIYDFIRMLWECSITRSGGYYLMYNETEGNTGFPSSIFGKGDNANVRLLVTYSSQYNNKPTDYMNCAVTGDKIDANSCVVYAQSEMQEGLSYYVNTPEDTIDTITARFNILPAELVDLNKKVILNTKAGATDPVAYPVPTITFDGLICEIGTDGPGNTLTSIAAYYNVDTAAIQQLNPNITDWNNLPLWQLIVLPQVQYTISTEGKAGLTFETIAAYYFIDMAAMAWAAKDVANIFVSPTTLTINDQILHKVASVQQGTAGFDLNRTNPNPDPDNQPKVTDPDYAEVYLNNMYNLLSYQVVENKWFSESVVGLPAGPAKPQTQDDVLGKTENSDAQDDLIWYYNQVVPIAKFAKTNSFMTYPAGYPQEEDNPYRGIGHQVQVHFDWVDYYGNVTVTPFSDPQLDPSTPVNNPPIQTGYVDELKGLGKWPSVELSYLFDLDANTQPELKLEFNFNIQRYNELPDVPADQQQDWKQNAANDLITYTNIYYQLTQLNPIDGKNTLTITLSTSLTPGKTTDLSGEQFDQLLQFVKDIYTYLSARSQGNEATAPVMDPITSPVNIADIDTHSILQLTVNLDFYRDLQYVNTDFKDSDLVTRALTQVKPKTMSTPAQNGTDPQYSLNEFATLFEAAFLSVGNYELKIAIGTNAATAGGVNNQAVFVVRMGLKSGQGIYWRVNQAGTYQLTTESITQLTAEGVPADITTAISTLVGTLYQSRDEFDTALQQQLTEEEFNQYRINIYTYSLLNAVFYAPKPLATSLVSKSGVPICKYVTGQGLDCSKGEVQTFTSIDMDTWGAQSLNAIDVFLSADYAIPAFLVDQLNSDEEKEWLATQGIDATTYLQAITNAKTTLAGAIASEVEPILKAPYVSPSTGDNTSLGNAKEKFEQQLLNQLGNAYTVNALVQFEVTAESDFTADSNYKTPPRLYGTPVISNKADGDAKEYSISTSKIQLNEKDAADTDSFLTFSFTTKNAKEFTSVDLDMTYVVTHVECDISDVAGINGYQGSNWLTFIIPADVSSNNENLVAASLQQSLGTVDIPVVLRNYPTPPTLTTQTGKAVAVSGDTTQARLAKASEWNFMYSYTEDQAAQDKIFSDIEFNMVPNLSARMLGAPSRDLFSDLAQFVTVWPQVLDDFNRYLKMITAQSDNSDPNLNNAYYALQTMVTLTNNLAIAWSQYSGMLFNNPNDNGTASAYDFIIRQTDDIDFDNRLLVTIVPAADISSDDLSLYRGNKDVLEAELPKTPYVTIDNYTKVNATDKNGVLIPNSYWYQAADKTYLSWEESFNIPSRNVNVDALNVLQFQYAWAGLSVIRNEDLVPYNPTVNDFIYRTPLVRFSNKLIPLLSNDDIFDIAKINTETGVNLPLAQQLANFLSTFFTYDELAEQLMKLSVSWNYPLPSTSGTDDFLPAIELPVLLAAPFVFEIPTDYEIPAGGCQPSFSEADPFVCRLSNALKTWYSQHKPVSNGAWFQIDIAVFSSLSESKLPLIALKNVVLYYKNITDLNA</sequence>
<feature type="transmembrane region" description="Helical" evidence="2">
    <location>
        <begin position="1033"/>
        <end position="1051"/>
    </location>
</feature>
<dbReference type="STRING" id="311334.SAMN05421846_10910"/>
<feature type="domain" description="LysM" evidence="3">
    <location>
        <begin position="2284"/>
        <end position="2329"/>
    </location>
</feature>
<accession>A0A1G8L818</accession>
<dbReference type="CDD" id="cd00118">
    <property type="entry name" value="LysM"/>
    <property type="match status" value="1"/>
</dbReference>
<dbReference type="Proteomes" id="UP000198869">
    <property type="component" value="Unassembled WGS sequence"/>
</dbReference>
<dbReference type="InterPro" id="IPR036779">
    <property type="entry name" value="LysM_dom_sf"/>
</dbReference>
<dbReference type="PROSITE" id="PS51782">
    <property type="entry name" value="LYSM"/>
    <property type="match status" value="1"/>
</dbReference>
<proteinExistence type="predicted"/>
<keyword evidence="2" id="KW-1133">Transmembrane helix</keyword>
<dbReference type="Pfam" id="PF01476">
    <property type="entry name" value="LysM"/>
    <property type="match status" value="1"/>
</dbReference>
<reference evidence="5" key="1">
    <citation type="submission" date="2016-10" db="EMBL/GenBank/DDBJ databases">
        <authorList>
            <person name="Varghese N."/>
            <person name="Submissions S."/>
        </authorList>
    </citation>
    <scope>NUCLEOTIDE SEQUENCE [LARGE SCALE GENOMIC DNA]</scope>
    <source>
        <strain evidence="5">DSM 17071</strain>
    </source>
</reference>
<evidence type="ECO:0000259" key="3">
    <source>
        <dbReference type="PROSITE" id="PS51782"/>
    </source>
</evidence>